<feature type="domain" description="TonB-dependent receptor plug" evidence="12">
    <location>
        <begin position="87"/>
        <end position="197"/>
    </location>
</feature>
<dbReference type="Pfam" id="PF07715">
    <property type="entry name" value="Plug"/>
    <property type="match status" value="1"/>
</dbReference>
<dbReference type="PROSITE" id="PS52016">
    <property type="entry name" value="TONB_DEPENDENT_REC_3"/>
    <property type="match status" value="1"/>
</dbReference>
<evidence type="ECO:0000256" key="2">
    <source>
        <dbReference type="ARBA" id="ARBA00022448"/>
    </source>
</evidence>
<reference evidence="13" key="1">
    <citation type="submission" date="2022-05" db="EMBL/GenBank/DDBJ databases">
        <title>Sphingomonas sp. strain MG17 Genome sequencing and assembly.</title>
        <authorList>
            <person name="Kim I."/>
        </authorList>
    </citation>
    <scope>NUCLEOTIDE SEQUENCE</scope>
    <source>
        <strain evidence="13">MG17</strain>
    </source>
</reference>
<evidence type="ECO:0000259" key="12">
    <source>
        <dbReference type="Pfam" id="PF07715"/>
    </source>
</evidence>
<dbReference type="InterPro" id="IPR000531">
    <property type="entry name" value="Beta-barrel_TonB"/>
</dbReference>
<dbReference type="Gene3D" id="2.40.170.20">
    <property type="entry name" value="TonB-dependent receptor, beta-barrel domain"/>
    <property type="match status" value="1"/>
</dbReference>
<comment type="similarity">
    <text evidence="8 9">Belongs to the TonB-dependent receptor family.</text>
</comment>
<feature type="chain" id="PRO_5040920781" evidence="10">
    <location>
        <begin position="39"/>
        <end position="966"/>
    </location>
</feature>
<sequence length="966" mass="101667">MRTNTAINGGATMRSAALASSSGLGLLLACLAAAPAHAQDVEASVASAAGVGQPADAQSVQAQEAEQVVGDDIIVTGSRIARGGFTAPTPTTVVGAQDLERATVTNPADLLNRLPAFRASTKPSVTTVSQTVGANYLDLRGLGVTRTLTLVNGQRYAPSSITGQVDLNLIPTIMVERIDVVTGGASAAYGSDAVAGVVNLIYKRDVKGLQGVVSAGESAYGDNKELNVGLLWGTRFADDRGSFMIGGQYVDNDGGKPLGSRDWGRLDWNIIPNPAATAANGLPTRLLASGVRNSNQAFGGLIRAPAALAGTQFLEGGVPAPFVFGSVVGPTFMVGGSGMNTQRLVLLQVPIERYALTARSTFDIGSDTKIAAEYSFGHSTLTSVSGQAQDNALIIQRDNAFLPASTRAAMVAANANTITVGRRSLDLFPDNSLSGAPISGETTLHRGLVSIEGRLGGSWKYDAYYQHGESRNVQRIGLRIRDNWSRAIDAVVNPANGQIVCRATLSADAAVRNAAAGCVPFNIFGPYSRSLAAADYVSDNGVNTLKYKQDAAAFTVQGEPFSIWGGPVSVAFGAEYRRESAQSTVDAISLVKGYDLLNFQPISGVSTVKEVFVETIAPIASDTSWAKSLEFNGAVRYTDYSLSGGVTSWKAGLTYVPFEGVRFRATRSRDIRAPNLNELFSPLQGTLQTVLDPATNQSVPTQINTGGNATLKPEFADTLTLGVVISPTFLPGFQLSVDYFDIHIKGAITTLAPADIIGRCVGGATDLCSRVIRDSTGRLVSIDQLFENLNGLRNRGVDFELAYRRPLSQISTSLPGTLGLRAIGTYTAEASQDDGLVKIDLAGDTGGRRPGGFPRWSGTGILSYDSNRLSVSAEARFVSSGKLDALGTPQNININRVASRTYVNLSASYKIIESDGKGRSLELFGSVNNLFNVDPPVAVSPNAFPTNAILFDTIGQTFTAGLRFKL</sequence>
<keyword evidence="6 8" id="KW-0472">Membrane</keyword>
<dbReference type="InterPro" id="IPR037066">
    <property type="entry name" value="Plug_dom_sf"/>
</dbReference>
<proteinExistence type="inferred from homology"/>
<dbReference type="GO" id="GO:0009279">
    <property type="term" value="C:cell outer membrane"/>
    <property type="evidence" value="ECO:0007669"/>
    <property type="project" value="UniProtKB-SubCell"/>
</dbReference>
<evidence type="ECO:0000256" key="4">
    <source>
        <dbReference type="ARBA" id="ARBA00022692"/>
    </source>
</evidence>
<evidence type="ECO:0000256" key="5">
    <source>
        <dbReference type="ARBA" id="ARBA00023077"/>
    </source>
</evidence>
<keyword evidence="3 8" id="KW-1134">Transmembrane beta strand</keyword>
<protein>
    <submittedName>
        <fullName evidence="13">TonB-dependent receptor</fullName>
    </submittedName>
</protein>
<dbReference type="SUPFAM" id="SSF56935">
    <property type="entry name" value="Porins"/>
    <property type="match status" value="1"/>
</dbReference>
<evidence type="ECO:0000256" key="6">
    <source>
        <dbReference type="ARBA" id="ARBA00023136"/>
    </source>
</evidence>
<dbReference type="InterPro" id="IPR036942">
    <property type="entry name" value="Beta-barrel_TonB_sf"/>
</dbReference>
<evidence type="ECO:0000313" key="13">
    <source>
        <dbReference type="EMBL" id="MCP3732591.1"/>
    </source>
</evidence>
<accession>A0A9X2HQH7</accession>
<keyword evidence="7 8" id="KW-0998">Cell outer membrane</keyword>
<comment type="caution">
    <text evidence="13">The sequence shown here is derived from an EMBL/GenBank/DDBJ whole genome shotgun (WGS) entry which is preliminary data.</text>
</comment>
<evidence type="ECO:0000256" key="7">
    <source>
        <dbReference type="ARBA" id="ARBA00023237"/>
    </source>
</evidence>
<keyword evidence="10" id="KW-0732">Signal</keyword>
<evidence type="ECO:0000256" key="1">
    <source>
        <dbReference type="ARBA" id="ARBA00004571"/>
    </source>
</evidence>
<keyword evidence="5 9" id="KW-0798">TonB box</keyword>
<dbReference type="PROSITE" id="PS51257">
    <property type="entry name" value="PROKAR_LIPOPROTEIN"/>
    <property type="match status" value="1"/>
</dbReference>
<dbReference type="EMBL" id="JAMLDX010000020">
    <property type="protein sequence ID" value="MCP3732591.1"/>
    <property type="molecule type" value="Genomic_DNA"/>
</dbReference>
<organism evidence="13 14">
    <name type="scientific">Sphingomonas tagetis</name>
    <dbReference type="NCBI Taxonomy" id="2949092"/>
    <lineage>
        <taxon>Bacteria</taxon>
        <taxon>Pseudomonadati</taxon>
        <taxon>Pseudomonadota</taxon>
        <taxon>Alphaproteobacteria</taxon>
        <taxon>Sphingomonadales</taxon>
        <taxon>Sphingomonadaceae</taxon>
        <taxon>Sphingomonas</taxon>
    </lineage>
</organism>
<name>A0A9X2HQH7_9SPHN</name>
<dbReference type="RefSeq" id="WP_254296155.1">
    <property type="nucleotide sequence ID" value="NZ_JAMLDX010000020.1"/>
</dbReference>
<evidence type="ECO:0000256" key="9">
    <source>
        <dbReference type="RuleBase" id="RU003357"/>
    </source>
</evidence>
<dbReference type="InterPro" id="IPR039426">
    <property type="entry name" value="TonB-dep_rcpt-like"/>
</dbReference>
<dbReference type="PANTHER" id="PTHR47234:SF2">
    <property type="entry name" value="TONB-DEPENDENT RECEPTOR"/>
    <property type="match status" value="1"/>
</dbReference>
<keyword evidence="14" id="KW-1185">Reference proteome</keyword>
<evidence type="ECO:0000256" key="3">
    <source>
        <dbReference type="ARBA" id="ARBA00022452"/>
    </source>
</evidence>
<keyword evidence="4 8" id="KW-0812">Transmembrane</keyword>
<evidence type="ECO:0000256" key="8">
    <source>
        <dbReference type="PROSITE-ProRule" id="PRU01360"/>
    </source>
</evidence>
<dbReference type="Pfam" id="PF00593">
    <property type="entry name" value="TonB_dep_Rec_b-barrel"/>
    <property type="match status" value="1"/>
</dbReference>
<keyword evidence="2 8" id="KW-0813">Transport</keyword>
<keyword evidence="13" id="KW-0675">Receptor</keyword>
<dbReference type="Gene3D" id="2.170.130.10">
    <property type="entry name" value="TonB-dependent receptor, plug domain"/>
    <property type="match status" value="1"/>
</dbReference>
<gene>
    <name evidence="13" type="ORF">M9978_19385</name>
</gene>
<dbReference type="AlphaFoldDB" id="A0A9X2HQH7"/>
<dbReference type="Proteomes" id="UP001139451">
    <property type="component" value="Unassembled WGS sequence"/>
</dbReference>
<dbReference type="InterPro" id="IPR012910">
    <property type="entry name" value="Plug_dom"/>
</dbReference>
<dbReference type="PANTHER" id="PTHR47234">
    <property type="match status" value="1"/>
</dbReference>
<comment type="subcellular location">
    <subcellularLocation>
        <location evidence="1 8">Cell outer membrane</location>
        <topology evidence="1 8">Multi-pass membrane protein</topology>
    </subcellularLocation>
</comment>
<feature type="domain" description="TonB-dependent receptor-like beta-barrel" evidence="11">
    <location>
        <begin position="452"/>
        <end position="930"/>
    </location>
</feature>
<evidence type="ECO:0000313" key="14">
    <source>
        <dbReference type="Proteomes" id="UP001139451"/>
    </source>
</evidence>
<evidence type="ECO:0000256" key="10">
    <source>
        <dbReference type="SAM" id="SignalP"/>
    </source>
</evidence>
<evidence type="ECO:0000259" key="11">
    <source>
        <dbReference type="Pfam" id="PF00593"/>
    </source>
</evidence>
<feature type="signal peptide" evidence="10">
    <location>
        <begin position="1"/>
        <end position="38"/>
    </location>
</feature>